<keyword evidence="5 9" id="KW-0812">Transmembrane</keyword>
<keyword evidence="11" id="KW-0449">Lipoprotein</keyword>
<reference evidence="12" key="2">
    <citation type="journal article" date="2016" name="Int. J. Syst. Evol. Microbiol.">
        <title>Caldimicrobium thiodismutans sp. nov., a sulfur-disproportionating bacterium isolated from a hot spring.</title>
        <authorList>
            <person name="Kojima H."/>
            <person name="Umezawa K."/>
            <person name="Fukui M."/>
        </authorList>
    </citation>
    <scope>NUCLEOTIDE SEQUENCE [LARGE SCALE GENOMIC DNA]</scope>
    <source>
        <strain evidence="12">TF1</strain>
    </source>
</reference>
<comment type="pathway">
    <text evidence="9">Protein modification; lipoprotein biosynthesis (N-acyl transfer).</text>
</comment>
<keyword evidence="12" id="KW-1185">Reference proteome</keyword>
<keyword evidence="3 9" id="KW-1003">Cell membrane</keyword>
<dbReference type="NCBIfam" id="TIGR00546">
    <property type="entry name" value="lnt"/>
    <property type="match status" value="1"/>
</dbReference>
<evidence type="ECO:0000256" key="4">
    <source>
        <dbReference type="ARBA" id="ARBA00022679"/>
    </source>
</evidence>
<dbReference type="InterPro" id="IPR036526">
    <property type="entry name" value="C-N_Hydrolase_sf"/>
</dbReference>
<feature type="transmembrane region" description="Helical" evidence="9">
    <location>
        <begin position="178"/>
        <end position="196"/>
    </location>
</feature>
<dbReference type="AlphaFoldDB" id="A0A0U5B384"/>
<feature type="transmembrane region" description="Helical" evidence="9">
    <location>
        <begin position="66"/>
        <end position="84"/>
    </location>
</feature>
<evidence type="ECO:0000256" key="3">
    <source>
        <dbReference type="ARBA" id="ARBA00022475"/>
    </source>
</evidence>
<evidence type="ECO:0000259" key="10">
    <source>
        <dbReference type="PROSITE" id="PS50263"/>
    </source>
</evidence>
<dbReference type="InterPro" id="IPR003010">
    <property type="entry name" value="C-N_Hydrolase"/>
</dbReference>
<dbReference type="PANTHER" id="PTHR38686:SF1">
    <property type="entry name" value="APOLIPOPROTEIN N-ACYLTRANSFERASE"/>
    <property type="match status" value="1"/>
</dbReference>
<dbReference type="InterPro" id="IPR045378">
    <property type="entry name" value="LNT_N"/>
</dbReference>
<feature type="domain" description="CN hydrolase" evidence="10">
    <location>
        <begin position="250"/>
        <end position="504"/>
    </location>
</feature>
<evidence type="ECO:0000256" key="5">
    <source>
        <dbReference type="ARBA" id="ARBA00022692"/>
    </source>
</evidence>
<dbReference type="OrthoDB" id="9804277at2"/>
<evidence type="ECO:0000313" key="12">
    <source>
        <dbReference type="Proteomes" id="UP000068196"/>
    </source>
</evidence>
<dbReference type="KEGG" id="cthi:THC_0041"/>
<keyword evidence="8 9" id="KW-0012">Acyltransferase</keyword>
<keyword evidence="4 9" id="KW-0808">Transferase</keyword>
<dbReference type="Proteomes" id="UP000068196">
    <property type="component" value="Chromosome"/>
</dbReference>
<comment type="catalytic activity">
    <reaction evidence="9">
        <text>N-terminal S-1,2-diacyl-sn-glyceryl-L-cysteinyl-[lipoprotein] + a glycerophospholipid = N-acyl-S-1,2-diacyl-sn-glyceryl-L-cysteinyl-[lipoprotein] + a 2-acyl-sn-glycero-3-phospholipid + H(+)</text>
        <dbReference type="Rhea" id="RHEA:48228"/>
        <dbReference type="Rhea" id="RHEA-COMP:14681"/>
        <dbReference type="Rhea" id="RHEA-COMP:14684"/>
        <dbReference type="ChEBI" id="CHEBI:15378"/>
        <dbReference type="ChEBI" id="CHEBI:136912"/>
        <dbReference type="ChEBI" id="CHEBI:140656"/>
        <dbReference type="ChEBI" id="CHEBI:140657"/>
        <dbReference type="ChEBI" id="CHEBI:140660"/>
        <dbReference type="EC" id="2.3.1.269"/>
    </reaction>
</comment>
<dbReference type="PATRIC" id="fig|1653476.3.peg.43"/>
<dbReference type="HAMAP" id="MF_01148">
    <property type="entry name" value="Lnt"/>
    <property type="match status" value="1"/>
</dbReference>
<dbReference type="Gene3D" id="3.60.110.10">
    <property type="entry name" value="Carbon-nitrogen hydrolase"/>
    <property type="match status" value="1"/>
</dbReference>
<reference evidence="11 12" key="1">
    <citation type="journal article" date="2016" name="Int. J. Syst. Evol. Microbiol.">
        <title>Caldimicrobium thiodismutans sp. nov., a sulfur-disproportionating bacterium isolated from a hot spring, and emended description of the genus Caldimicrobium.</title>
        <authorList>
            <person name="Kojima H."/>
            <person name="Umezawa K."/>
            <person name="Fukui M."/>
        </authorList>
    </citation>
    <scope>NUCLEOTIDE SEQUENCE [LARGE SCALE GENOMIC DNA]</scope>
    <source>
        <strain evidence="11 12">TF1</strain>
    </source>
</reference>
<keyword evidence="7 9" id="KW-0472">Membrane</keyword>
<organism evidence="11 12">
    <name type="scientific">Caldimicrobium thiodismutans</name>
    <dbReference type="NCBI Taxonomy" id="1653476"/>
    <lineage>
        <taxon>Bacteria</taxon>
        <taxon>Pseudomonadati</taxon>
        <taxon>Thermodesulfobacteriota</taxon>
        <taxon>Thermodesulfobacteria</taxon>
        <taxon>Thermodesulfobacteriales</taxon>
        <taxon>Thermodesulfobacteriaceae</taxon>
        <taxon>Caldimicrobium</taxon>
    </lineage>
</organism>
<dbReference type="EC" id="2.3.1.269" evidence="9"/>
<dbReference type="PANTHER" id="PTHR38686">
    <property type="entry name" value="APOLIPOPROTEIN N-ACYLTRANSFERASE"/>
    <property type="match status" value="1"/>
</dbReference>
<evidence type="ECO:0000256" key="7">
    <source>
        <dbReference type="ARBA" id="ARBA00023136"/>
    </source>
</evidence>
<dbReference type="GO" id="GO:0005886">
    <property type="term" value="C:plasma membrane"/>
    <property type="evidence" value="ECO:0007669"/>
    <property type="project" value="UniProtKB-SubCell"/>
</dbReference>
<keyword evidence="6 9" id="KW-1133">Transmembrane helix</keyword>
<dbReference type="Pfam" id="PF20154">
    <property type="entry name" value="LNT_N"/>
    <property type="match status" value="1"/>
</dbReference>
<name>A0A0U5B384_9BACT</name>
<comment type="function">
    <text evidence="9">Catalyzes the phospholipid dependent N-acylation of the N-terminal cysteine of apolipoprotein, the last step in lipoprotein maturation.</text>
</comment>
<dbReference type="Pfam" id="PF00795">
    <property type="entry name" value="CN_hydrolase"/>
    <property type="match status" value="1"/>
</dbReference>
<evidence type="ECO:0000313" key="11">
    <source>
        <dbReference type="EMBL" id="BAU22448.1"/>
    </source>
</evidence>
<evidence type="ECO:0000256" key="1">
    <source>
        <dbReference type="ARBA" id="ARBA00004651"/>
    </source>
</evidence>
<feature type="transmembrane region" description="Helical" evidence="9">
    <location>
        <begin position="16"/>
        <end position="32"/>
    </location>
</feature>
<sequence length="557" mass="64658">MQMKNRLKKSVSKKSLRFFFLPFFSAVLTGLSFPKANLSILIFFAFIPLFWITAEKEKKILSLFKISLFFGIPFYSILLYWIVYTLVKYGQIPYPLAIIILLILSTYLSLYYFLFLYLASFLDTFSRPSFFKGMLAGNLYVALEFLRSTLLTGFPWGLTGYPLSNFSLFLQVADLFGIWGLSFMVFIVNYYFYFLYKGFSNFTYKSKNFLLQVLLFGMLILLIPFYGYYSKQKWMTLLNENKETLRVSILQGNIPQELKEAKEIEISLKTYQSLTINALKERPNLIFYPETALPFYFPYDREPTLKYLSFLQDLYLRVSAENIKPFALIFGIFRVSFTEGIPKVHNSLLVWTGSNVEDLYDKEKLVPFGEYVPLVKYFPFLKRISVVSDIIKPGESKNLNIPFSKGNLQIVPLICFESAFSQILVKRLQKGGELIFIATNDAWFGKTSAPYQHFQMALVRAVEGRRFTLQSANTGISGIIDPLGRVVFKSDLEKEEILSGEIKLFRYQSFFQRYGYLFPYIALIISGLFLILKIAKKFSPFSSYAHLNILFRPLKRG</sequence>
<comment type="subcellular location">
    <subcellularLocation>
        <location evidence="1 9">Cell membrane</location>
        <topology evidence="1 9">Multi-pass membrane protein</topology>
    </subcellularLocation>
</comment>
<dbReference type="GO" id="GO:0042158">
    <property type="term" value="P:lipoprotein biosynthetic process"/>
    <property type="evidence" value="ECO:0007669"/>
    <property type="project" value="UniProtKB-UniRule"/>
</dbReference>
<feature type="transmembrane region" description="Helical" evidence="9">
    <location>
        <begin position="208"/>
        <end position="229"/>
    </location>
</feature>
<dbReference type="STRING" id="1653476.THC_0041"/>
<evidence type="ECO:0000256" key="6">
    <source>
        <dbReference type="ARBA" id="ARBA00022989"/>
    </source>
</evidence>
<evidence type="ECO:0000256" key="2">
    <source>
        <dbReference type="ARBA" id="ARBA00010065"/>
    </source>
</evidence>
<dbReference type="PROSITE" id="PS50263">
    <property type="entry name" value="CN_HYDROLASE"/>
    <property type="match status" value="1"/>
</dbReference>
<dbReference type="InterPro" id="IPR004563">
    <property type="entry name" value="Apolipo_AcylTrfase"/>
</dbReference>
<dbReference type="SUPFAM" id="SSF56317">
    <property type="entry name" value="Carbon-nitrogen hydrolase"/>
    <property type="match status" value="1"/>
</dbReference>
<dbReference type="UniPathway" id="UPA00666"/>
<feature type="transmembrane region" description="Helical" evidence="9">
    <location>
        <begin position="139"/>
        <end position="158"/>
    </location>
</feature>
<dbReference type="CDD" id="cd07571">
    <property type="entry name" value="ALP_N-acyl_transferase"/>
    <property type="match status" value="1"/>
</dbReference>
<evidence type="ECO:0000256" key="9">
    <source>
        <dbReference type="HAMAP-Rule" id="MF_01148"/>
    </source>
</evidence>
<comment type="similarity">
    <text evidence="2 9">Belongs to the CN hydrolase family. Apolipoprotein N-acyltransferase subfamily.</text>
</comment>
<evidence type="ECO:0000256" key="8">
    <source>
        <dbReference type="ARBA" id="ARBA00023315"/>
    </source>
</evidence>
<feature type="transmembrane region" description="Helical" evidence="9">
    <location>
        <begin position="514"/>
        <end position="532"/>
    </location>
</feature>
<feature type="transmembrane region" description="Helical" evidence="9">
    <location>
        <begin position="96"/>
        <end position="118"/>
    </location>
</feature>
<dbReference type="RefSeq" id="WP_068511604.1">
    <property type="nucleotide sequence ID" value="NZ_AP014945.1"/>
</dbReference>
<protein>
    <recommendedName>
        <fullName evidence="9">Apolipoprotein N-acyltransferase</fullName>
        <shortName evidence="9">ALP N-acyltransferase</shortName>
        <ecNumber evidence="9">2.3.1.269</ecNumber>
    </recommendedName>
</protein>
<dbReference type="GO" id="GO:0016410">
    <property type="term" value="F:N-acyltransferase activity"/>
    <property type="evidence" value="ECO:0007669"/>
    <property type="project" value="UniProtKB-UniRule"/>
</dbReference>
<dbReference type="EMBL" id="AP014945">
    <property type="protein sequence ID" value="BAU22448.1"/>
    <property type="molecule type" value="Genomic_DNA"/>
</dbReference>
<accession>A0A0U5B384</accession>
<proteinExistence type="inferred from homology"/>
<feature type="transmembrane region" description="Helical" evidence="9">
    <location>
        <begin position="38"/>
        <end position="54"/>
    </location>
</feature>
<gene>
    <name evidence="9" type="primary">lnt</name>
    <name evidence="11" type="ORF">THC_0041</name>
</gene>